<reference evidence="2" key="1">
    <citation type="journal article" date="2022" name="Int. J. Mol. Sci.">
        <title>Draft Genome of Tanacetum Coccineum: Genomic Comparison of Closely Related Tanacetum-Family Plants.</title>
        <authorList>
            <person name="Yamashiro T."/>
            <person name="Shiraishi A."/>
            <person name="Nakayama K."/>
            <person name="Satake H."/>
        </authorList>
    </citation>
    <scope>NUCLEOTIDE SEQUENCE</scope>
</reference>
<proteinExistence type="predicted"/>
<keyword evidence="3" id="KW-1185">Reference proteome</keyword>
<evidence type="ECO:0000313" key="2">
    <source>
        <dbReference type="EMBL" id="GJT87126.1"/>
    </source>
</evidence>
<sequence>MNWLFVRIAKWVKMGRYEKPLFVFKLQNDTPYPLTWIRRIDQILPNLKAPIRHLAPLPPREQRHPFLRYQGLEYTDADIADFEERMVMEHRDDAGVVVFTSRAWGRLFGTRGPLVWELIMEFLSTLRFGEVLLDLDAPELHTEEEMESLVLLDFLGPPTSYNLIRDPVLRLYHRIMAHIIAGRSQAPEKVTVTDLFYLRELDVRSFVAQLAEHFGLLTAEILGGLMVIAPELLIIGMGELVRLQICIEVDDTWAWVAMGPERQPDVAAGAPGVAQDAPIVDEGGQADPAPVQAPPPPPAAARTMPQRMARLEEDVHEIRRTLAEQREVLIFLRIYHGPRERNIDEYWWRIYKSGDLEVLES</sequence>
<feature type="region of interest" description="Disordered" evidence="1">
    <location>
        <begin position="277"/>
        <end position="303"/>
    </location>
</feature>
<evidence type="ECO:0000313" key="3">
    <source>
        <dbReference type="Proteomes" id="UP001151760"/>
    </source>
</evidence>
<organism evidence="2 3">
    <name type="scientific">Tanacetum coccineum</name>
    <dbReference type="NCBI Taxonomy" id="301880"/>
    <lineage>
        <taxon>Eukaryota</taxon>
        <taxon>Viridiplantae</taxon>
        <taxon>Streptophyta</taxon>
        <taxon>Embryophyta</taxon>
        <taxon>Tracheophyta</taxon>
        <taxon>Spermatophyta</taxon>
        <taxon>Magnoliopsida</taxon>
        <taxon>eudicotyledons</taxon>
        <taxon>Gunneridae</taxon>
        <taxon>Pentapetalae</taxon>
        <taxon>asterids</taxon>
        <taxon>campanulids</taxon>
        <taxon>Asterales</taxon>
        <taxon>Asteraceae</taxon>
        <taxon>Asteroideae</taxon>
        <taxon>Anthemideae</taxon>
        <taxon>Anthemidinae</taxon>
        <taxon>Tanacetum</taxon>
    </lineage>
</organism>
<dbReference type="EMBL" id="BQNB010019609">
    <property type="protein sequence ID" value="GJT87126.1"/>
    <property type="molecule type" value="Genomic_DNA"/>
</dbReference>
<name>A0ABQ5HH26_9ASTR</name>
<dbReference type="Proteomes" id="UP001151760">
    <property type="component" value="Unassembled WGS sequence"/>
</dbReference>
<reference evidence="2" key="2">
    <citation type="submission" date="2022-01" db="EMBL/GenBank/DDBJ databases">
        <authorList>
            <person name="Yamashiro T."/>
            <person name="Shiraishi A."/>
            <person name="Satake H."/>
            <person name="Nakayama K."/>
        </authorList>
    </citation>
    <scope>NUCLEOTIDE SEQUENCE</scope>
</reference>
<comment type="caution">
    <text evidence="2">The sequence shown here is derived from an EMBL/GenBank/DDBJ whole genome shotgun (WGS) entry which is preliminary data.</text>
</comment>
<gene>
    <name evidence="2" type="ORF">Tco_1068843</name>
</gene>
<protein>
    <submittedName>
        <fullName evidence="2">Uncharacterized protein</fullName>
    </submittedName>
</protein>
<evidence type="ECO:0000256" key="1">
    <source>
        <dbReference type="SAM" id="MobiDB-lite"/>
    </source>
</evidence>
<accession>A0ABQ5HH26</accession>